<protein>
    <submittedName>
        <fullName evidence="1">Uncharacterized protein</fullName>
    </submittedName>
</protein>
<dbReference type="Proteomes" id="UP000229570">
    <property type="component" value="Unassembled WGS sequence"/>
</dbReference>
<evidence type="ECO:0000313" key="2">
    <source>
        <dbReference type="Proteomes" id="UP000229570"/>
    </source>
</evidence>
<evidence type="ECO:0000313" key="1">
    <source>
        <dbReference type="EMBL" id="PIQ72514.1"/>
    </source>
</evidence>
<comment type="caution">
    <text evidence="1">The sequence shown here is derived from an EMBL/GenBank/DDBJ whole genome shotgun (WGS) entry which is preliminary data.</text>
</comment>
<name>A0A2H0KQ53_9BACT</name>
<proteinExistence type="predicted"/>
<accession>A0A2H0KQ53</accession>
<sequence>MIEKLKRKKLTTDFNQEINSVFSLGSGGMGVHLFAVRKLFSGKKLKDFEEASIKTRHSNMFASPYIQDWLWNESTQPSIFMFNDCPDSEQHRKLMKTVNTEYGQIKPDNLENFKQVAVHKLGTMLAITNQILFDAYTSGQPIPASYKPEYQEEWKKSFGKDLPTIEELYLEAHKVLTDFASPDDPLIAHLLPLPNLTYFSREPTEPVKSEGLSKKIIEQLKVLQSAHKIHSTYDELPTTLPIQWKALSVGGDTYKLIAANEELGIIAKRYARPEYAALVSQGYELIRSTVMKSEFPLILSLGVYEDILVFPFYKVIRDGKDINDHEAMKDLKELLKGIPLPLDLADFLNWMVVEGDRFMFNDPFKDSVIDLYKKTGLFID</sequence>
<organism evidence="1 2">
    <name type="scientific">Candidatus Roizmanbacteria bacterium CG11_big_fil_rev_8_21_14_0_20_35_14</name>
    <dbReference type="NCBI Taxonomy" id="1974855"/>
    <lineage>
        <taxon>Bacteria</taxon>
        <taxon>Candidatus Roizmaniibacteriota</taxon>
    </lineage>
</organism>
<dbReference type="AlphaFoldDB" id="A0A2H0KQ53"/>
<dbReference type="EMBL" id="PCVL01000032">
    <property type="protein sequence ID" value="PIQ72514.1"/>
    <property type="molecule type" value="Genomic_DNA"/>
</dbReference>
<gene>
    <name evidence="1" type="ORF">COV86_02505</name>
</gene>
<reference evidence="1 2" key="1">
    <citation type="submission" date="2017-09" db="EMBL/GenBank/DDBJ databases">
        <title>Depth-based differentiation of microbial function through sediment-hosted aquifers and enrichment of novel symbionts in the deep terrestrial subsurface.</title>
        <authorList>
            <person name="Probst A.J."/>
            <person name="Ladd B."/>
            <person name="Jarett J.K."/>
            <person name="Geller-Mcgrath D.E."/>
            <person name="Sieber C.M."/>
            <person name="Emerson J.B."/>
            <person name="Anantharaman K."/>
            <person name="Thomas B.C."/>
            <person name="Malmstrom R."/>
            <person name="Stieglmeier M."/>
            <person name="Klingl A."/>
            <person name="Woyke T."/>
            <person name="Ryan C.M."/>
            <person name="Banfield J.F."/>
        </authorList>
    </citation>
    <scope>NUCLEOTIDE SEQUENCE [LARGE SCALE GENOMIC DNA]</scope>
    <source>
        <strain evidence="1">CG11_big_fil_rev_8_21_14_0_20_35_14</strain>
    </source>
</reference>